<dbReference type="InterPro" id="IPR003567">
    <property type="entry name" value="Cyt_c_biogenesis"/>
</dbReference>
<feature type="transmembrane region" description="Helical" evidence="10">
    <location>
        <begin position="41"/>
        <end position="62"/>
    </location>
</feature>
<feature type="transmembrane region" description="Helical" evidence="10">
    <location>
        <begin position="96"/>
        <end position="114"/>
    </location>
</feature>
<feature type="transmembrane region" description="Helical" evidence="10">
    <location>
        <begin position="353"/>
        <end position="375"/>
    </location>
</feature>
<keyword evidence="8 10" id="KW-0472">Membrane</keyword>
<dbReference type="AlphaFoldDB" id="A0A845UWB2"/>
<feature type="domain" description="Cytochrome c-type biogenesis protein CcmF C-terminal" evidence="12">
    <location>
        <begin position="316"/>
        <end position="634"/>
    </location>
</feature>
<dbReference type="GO" id="GO:0015232">
    <property type="term" value="F:heme transmembrane transporter activity"/>
    <property type="evidence" value="ECO:0007669"/>
    <property type="project" value="InterPro"/>
</dbReference>
<evidence type="ECO:0000256" key="6">
    <source>
        <dbReference type="ARBA" id="ARBA00022748"/>
    </source>
</evidence>
<feature type="transmembrane region" description="Helical" evidence="10">
    <location>
        <begin position="486"/>
        <end position="505"/>
    </location>
</feature>
<evidence type="ECO:0000256" key="9">
    <source>
        <dbReference type="ARBA" id="ARBA00037230"/>
    </source>
</evidence>
<keyword evidence="14" id="KW-1185">Reference proteome</keyword>
<feature type="transmembrane region" description="Helical" evidence="10">
    <location>
        <begin position="210"/>
        <end position="232"/>
    </location>
</feature>
<dbReference type="GO" id="GO:0005886">
    <property type="term" value="C:plasma membrane"/>
    <property type="evidence" value="ECO:0007669"/>
    <property type="project" value="UniProtKB-SubCell"/>
</dbReference>
<dbReference type="PRINTS" id="PR01410">
    <property type="entry name" value="CCBIOGENESIS"/>
</dbReference>
<feature type="transmembrane region" description="Helical" evidence="10">
    <location>
        <begin position="612"/>
        <end position="631"/>
    </location>
</feature>
<protein>
    <submittedName>
        <fullName evidence="13">Heme lyase CcmF/NrfE family subunit</fullName>
    </submittedName>
</protein>
<dbReference type="InterPro" id="IPR003568">
    <property type="entry name" value="Cyt_c_biogenesis_CcmF"/>
</dbReference>
<evidence type="ECO:0000259" key="12">
    <source>
        <dbReference type="Pfam" id="PF16327"/>
    </source>
</evidence>
<feature type="transmembrane region" description="Helical" evidence="10">
    <location>
        <begin position="6"/>
        <end position="29"/>
    </location>
</feature>
<sequence length="656" mass="72319">MIAEFGQISLILALVLATLLATVPLYGAYRNNEALMNLAPSLVTGHFVFTLAAFASLATLFLTHDFTVVNVAINSNLLLPWFYRFAATWGSHEGSLLLWVLMLAGWMLAVSLLSRSSLPKPFLTRVLAVMGAISIGFLLFTLLTSNPFDRILPGPPDGQDLNPLLQDAGMIFHPPLLYMGYVGFSVAFGFAIAGLLGGRVERDWVRWSRPWTLMAWAFLTGGITLGSWWAYYELGWGGWWFWDPVENASFVPWLLGTALIHSQAVTEKRGAFPAWTVLLAIAAFSTSLLGTFLVRSGVLTSVHAFATDPERGIFILAFMAIVTGSALTLYAFRAPRIMVGKGFDFVSRETALLLNNVFFTVSAGMVLIGTLYPLVIDFMGWGQISVGPPYFGAMFVLLMTPVVMLIPLGPLSRWGQDNLKRVVAPLLISMAVAVVGGLIIAAALGAFNLRAITGWIGGLWLILGSLSYLMRQKDQVRRFSLPRGQVGMIMAHAGVGVFVIGVGMVESMTYERDMRFEPGDRLEVAGYTFHLHEVAQVKGPNWIAEEGRFTVYRGDREVAQMRPQKRLHHRGQQVMTEVALRPGLFHDLYIALGEPMRDGTGAWSIRVHIKPYIRWIWGGAVLLALGGLIAASDRRYWKRYRAEAREAAKNTGEAPA</sequence>
<evidence type="ECO:0000256" key="3">
    <source>
        <dbReference type="ARBA" id="ARBA00022475"/>
    </source>
</evidence>
<feature type="transmembrane region" description="Helical" evidence="10">
    <location>
        <begin position="452"/>
        <end position="470"/>
    </location>
</feature>
<dbReference type="NCBIfam" id="NF007691">
    <property type="entry name" value="PRK10369.1"/>
    <property type="match status" value="1"/>
</dbReference>
<evidence type="ECO:0000256" key="5">
    <source>
        <dbReference type="ARBA" id="ARBA00022692"/>
    </source>
</evidence>
<evidence type="ECO:0000259" key="11">
    <source>
        <dbReference type="Pfam" id="PF01578"/>
    </source>
</evidence>
<dbReference type="GO" id="GO:0017004">
    <property type="term" value="P:cytochrome complex assembly"/>
    <property type="evidence" value="ECO:0007669"/>
    <property type="project" value="UniProtKB-KW"/>
</dbReference>
<evidence type="ECO:0000256" key="10">
    <source>
        <dbReference type="SAM" id="Phobius"/>
    </source>
</evidence>
<feature type="transmembrane region" description="Helical" evidence="10">
    <location>
        <begin position="423"/>
        <end position="446"/>
    </location>
</feature>
<keyword evidence="6" id="KW-0201">Cytochrome c-type biogenesis</keyword>
<feature type="transmembrane region" description="Helical" evidence="10">
    <location>
        <begin position="126"/>
        <end position="145"/>
    </location>
</feature>
<evidence type="ECO:0000313" key="13">
    <source>
        <dbReference type="EMBL" id="NDY96133.1"/>
    </source>
</evidence>
<dbReference type="InterPro" id="IPR002541">
    <property type="entry name" value="Cyt_c_assembly"/>
</dbReference>
<keyword evidence="4" id="KW-0997">Cell inner membrane</keyword>
<evidence type="ECO:0000256" key="8">
    <source>
        <dbReference type="ARBA" id="ARBA00023136"/>
    </source>
</evidence>
<proteinExistence type="inferred from homology"/>
<keyword evidence="13" id="KW-0456">Lyase</keyword>
<dbReference type="NCBIfam" id="TIGR00353">
    <property type="entry name" value="nrfE"/>
    <property type="match status" value="1"/>
</dbReference>
<dbReference type="RefSeq" id="WP_164211504.1">
    <property type="nucleotide sequence ID" value="NZ_JAAGSC010000041.1"/>
</dbReference>
<keyword evidence="7 10" id="KW-1133">Transmembrane helix</keyword>
<feature type="transmembrane region" description="Helical" evidence="10">
    <location>
        <begin position="313"/>
        <end position="332"/>
    </location>
</feature>
<feature type="transmembrane region" description="Helical" evidence="10">
    <location>
        <begin position="390"/>
        <end position="411"/>
    </location>
</feature>
<comment type="function">
    <text evidence="9">Required for the biogenesis of c-type cytochromes. Possible subunit of a heme lyase.</text>
</comment>
<feature type="transmembrane region" description="Helical" evidence="10">
    <location>
        <begin position="272"/>
        <end position="293"/>
    </location>
</feature>
<evidence type="ECO:0000256" key="2">
    <source>
        <dbReference type="ARBA" id="ARBA00009186"/>
    </source>
</evidence>
<comment type="similarity">
    <text evidence="2">Belongs to the CcmF/CycK/Ccl1/NrfE/CcsA family.</text>
</comment>
<dbReference type="PRINTS" id="PR01411">
    <property type="entry name" value="CCMFBIOGNSIS"/>
</dbReference>
<keyword evidence="3" id="KW-1003">Cell membrane</keyword>
<evidence type="ECO:0000313" key="14">
    <source>
        <dbReference type="Proteomes" id="UP000484885"/>
    </source>
</evidence>
<dbReference type="InterPro" id="IPR032523">
    <property type="entry name" value="CcmF_C"/>
</dbReference>
<dbReference type="GO" id="GO:0016829">
    <property type="term" value="F:lyase activity"/>
    <property type="evidence" value="ECO:0007669"/>
    <property type="project" value="UniProtKB-KW"/>
</dbReference>
<dbReference type="PANTHER" id="PTHR43653:SF1">
    <property type="entry name" value="CYTOCHROME C-TYPE BIOGENESIS PROTEIN CCMF"/>
    <property type="match status" value="1"/>
</dbReference>
<dbReference type="GO" id="GO:0020037">
    <property type="term" value="F:heme binding"/>
    <property type="evidence" value="ECO:0007669"/>
    <property type="project" value="InterPro"/>
</dbReference>
<dbReference type="Pfam" id="PF16327">
    <property type="entry name" value="CcmF_C"/>
    <property type="match status" value="1"/>
</dbReference>
<dbReference type="EMBL" id="JAAGSC010000041">
    <property type="protein sequence ID" value="NDY96133.1"/>
    <property type="molecule type" value="Genomic_DNA"/>
</dbReference>
<accession>A0A845UWB2</accession>
<feature type="transmembrane region" description="Helical" evidence="10">
    <location>
        <begin position="238"/>
        <end position="260"/>
    </location>
</feature>
<comment type="caution">
    <text evidence="13">The sequence shown here is derived from an EMBL/GenBank/DDBJ whole genome shotgun (WGS) entry which is preliminary data.</text>
</comment>
<dbReference type="PANTHER" id="PTHR43653">
    <property type="entry name" value="CYTOCHROME C ASSEMBLY PROTEIN-RELATED"/>
    <property type="match status" value="1"/>
</dbReference>
<gene>
    <name evidence="13" type="ORF">G3I74_10360</name>
</gene>
<evidence type="ECO:0000256" key="4">
    <source>
        <dbReference type="ARBA" id="ARBA00022519"/>
    </source>
</evidence>
<feature type="domain" description="Cytochrome c assembly protein" evidence="11">
    <location>
        <begin position="89"/>
        <end position="296"/>
    </location>
</feature>
<reference evidence="13 14" key="1">
    <citation type="submission" date="2020-02" db="EMBL/GenBank/DDBJ databases">
        <authorList>
            <person name="Zhang X.-Y."/>
        </authorList>
    </citation>
    <scope>NUCLEOTIDE SEQUENCE [LARGE SCALE GENOMIC DNA]</scope>
    <source>
        <strain evidence="13 14">C33</strain>
    </source>
</reference>
<dbReference type="Pfam" id="PF01578">
    <property type="entry name" value="Cytochrom_C_asm"/>
    <property type="match status" value="1"/>
</dbReference>
<evidence type="ECO:0000256" key="1">
    <source>
        <dbReference type="ARBA" id="ARBA00004429"/>
    </source>
</evidence>
<feature type="transmembrane region" description="Helical" evidence="10">
    <location>
        <begin position="178"/>
        <end position="198"/>
    </location>
</feature>
<dbReference type="Proteomes" id="UP000484885">
    <property type="component" value="Unassembled WGS sequence"/>
</dbReference>
<organism evidence="13 14">
    <name type="scientific">Wenzhouxiangella limi</name>
    <dbReference type="NCBI Taxonomy" id="2707351"/>
    <lineage>
        <taxon>Bacteria</taxon>
        <taxon>Pseudomonadati</taxon>
        <taxon>Pseudomonadota</taxon>
        <taxon>Gammaproteobacteria</taxon>
        <taxon>Chromatiales</taxon>
        <taxon>Wenzhouxiangellaceae</taxon>
        <taxon>Wenzhouxiangella</taxon>
    </lineage>
</organism>
<name>A0A845UWB2_9GAMM</name>
<comment type="subcellular location">
    <subcellularLocation>
        <location evidence="1">Cell inner membrane</location>
        <topology evidence="1">Multi-pass membrane protein</topology>
    </subcellularLocation>
</comment>
<keyword evidence="5 10" id="KW-0812">Transmembrane</keyword>
<evidence type="ECO:0000256" key="7">
    <source>
        <dbReference type="ARBA" id="ARBA00022989"/>
    </source>
</evidence>